<name>A0A2U7U7P1_9VIRU</name>
<dbReference type="Proteomes" id="UP000248852">
    <property type="component" value="Segment"/>
</dbReference>
<feature type="region of interest" description="Disordered" evidence="1">
    <location>
        <begin position="183"/>
        <end position="226"/>
    </location>
</feature>
<sequence>MLSRRDSATSPTNTVRVVARVALSLPPFFLSWILGAVGVPLFLLGFPPCFPVCLQRRRLTINAALNLPSSLAPVPPSAPSDGSPRLFASSAHQKNTFKNFSFGRFAAIDRLTVSFYVAVCLSVWHRRPLRLLSLPPSRRCRHLRPWSRDGPADGGAGGTVEDDAKAKKRRSVLPIVTNADCHHDDGRRPRRLQEGTAKTHFLRDPKPADDVNGDLTDNGRKKVSDHVVGDAKARGNWQRHCAKTLYSEVDRRTFFRRLGACFSARLLPPSLSLSSSLLSSSSSSSSSSAWVRTRPTPDPWCLLFRPLFYLFARARLCRPRGPFFFFFRQSSAGRLPVAERPRHSIPPHHFQPGRPLRRKNQVEKKTRAPASAPPPRGHRPTDDERPSTKEQRGSFHASPRSAIFRKKFLASFSCRLSSPPAAASPSQGRGPP</sequence>
<proteinExistence type="predicted"/>
<accession>A0A2U7U7P1</accession>
<protein>
    <recommendedName>
        <fullName evidence="4">Transmembrane protein</fullName>
    </recommendedName>
</protein>
<feature type="compositionally biased region" description="Basic and acidic residues" evidence="1">
    <location>
        <begin position="183"/>
        <end position="193"/>
    </location>
</feature>
<feature type="region of interest" description="Disordered" evidence="1">
    <location>
        <begin position="339"/>
        <end position="401"/>
    </location>
</feature>
<feature type="compositionally biased region" description="Basic and acidic residues" evidence="1">
    <location>
        <begin position="379"/>
        <end position="393"/>
    </location>
</feature>
<feature type="transmembrane region" description="Helical" evidence="2">
    <location>
        <begin position="21"/>
        <end position="46"/>
    </location>
</feature>
<dbReference type="EMBL" id="MG011689">
    <property type="protein sequence ID" value="AVK74436.1"/>
    <property type="molecule type" value="Genomic_DNA"/>
</dbReference>
<gene>
    <name evidence="3" type="ORF">pqer_cds_14</name>
</gene>
<feature type="region of interest" description="Disordered" evidence="1">
    <location>
        <begin position="145"/>
        <end position="168"/>
    </location>
</feature>
<keyword evidence="2" id="KW-0812">Transmembrane</keyword>
<reference evidence="3" key="1">
    <citation type="journal article" date="2018" name="Nat. Commun.">
        <title>Diversity and evolution of the emerging Pandoraviridae family.</title>
        <authorList>
            <person name="Legendre M."/>
            <person name="Fabre E."/>
            <person name="Poirot O."/>
            <person name="Jeudy S."/>
            <person name="Lartigue A."/>
            <person name="Alempic J.M."/>
            <person name="Beucher L."/>
            <person name="Philippe N."/>
            <person name="Bertaux L."/>
            <person name="Christo-Foroux E."/>
            <person name="Labadie K."/>
            <person name="Coute Y."/>
            <person name="Abergel C."/>
            <person name="Claverie J.M."/>
        </authorList>
    </citation>
    <scope>NUCLEOTIDE SEQUENCE [LARGE SCALE GENOMIC DNA]</scope>
    <source>
        <strain evidence="3">Quercus</strain>
    </source>
</reference>
<organism evidence="3">
    <name type="scientific">Pandoravirus quercus</name>
    <dbReference type="NCBI Taxonomy" id="2107709"/>
    <lineage>
        <taxon>Viruses</taxon>
        <taxon>Pandoravirus</taxon>
    </lineage>
</organism>
<evidence type="ECO:0000256" key="2">
    <source>
        <dbReference type="SAM" id="Phobius"/>
    </source>
</evidence>
<evidence type="ECO:0008006" key="4">
    <source>
        <dbReference type="Google" id="ProtNLM"/>
    </source>
</evidence>
<evidence type="ECO:0000256" key="1">
    <source>
        <dbReference type="SAM" id="MobiDB-lite"/>
    </source>
</evidence>
<keyword evidence="2" id="KW-1133">Transmembrane helix</keyword>
<dbReference type="RefSeq" id="YP_009482705.1">
    <property type="nucleotide sequence ID" value="NC_037667.1"/>
</dbReference>
<feature type="compositionally biased region" description="Basic and acidic residues" evidence="1">
    <location>
        <begin position="217"/>
        <end position="226"/>
    </location>
</feature>
<keyword evidence="2" id="KW-0472">Membrane</keyword>
<dbReference type="GeneID" id="36843577"/>
<evidence type="ECO:0000313" key="3">
    <source>
        <dbReference type="EMBL" id="AVK74436.1"/>
    </source>
</evidence>
<dbReference type="KEGG" id="vg:36843577"/>